<dbReference type="Gene3D" id="2.30.30.60">
    <property type="match status" value="1"/>
</dbReference>
<sequence length="292" mass="32335">MDKITESLNNLSTKLWGWVEAFIRNLPNLAVAILVLVIAYFVSRLVNKYSQKVVKKYVPQKSITKLIGRALAVIVVLVGLFLALGVLNLDKTLNTLIAGAGVSGLVIGLALQGALANGIAGIILSFRKRVNIGDWVETSGYTGYVEDIKLNNFSLREPDNNIVIIPNKTITDNPLKNYSITDRARIIIECGVGYESDLEMVEKLTKETINNTFAQNGSNEEVEFFYTTFGGSSIDFVCRYWVDCENGKDKLTAKHKGMLAIKKAFDANDVNIPFPIRTLQFDNKLSMVSESE</sequence>
<dbReference type="Gene3D" id="1.10.287.1260">
    <property type="match status" value="1"/>
</dbReference>
<dbReference type="Pfam" id="PF00924">
    <property type="entry name" value="MS_channel_2nd"/>
    <property type="match status" value="1"/>
</dbReference>
<dbReference type="Pfam" id="PF21082">
    <property type="entry name" value="MS_channel_3rd"/>
    <property type="match status" value="1"/>
</dbReference>
<dbReference type="PATRIC" id="fig|1300343.5.peg.1705"/>
<evidence type="ECO:0000256" key="2">
    <source>
        <dbReference type="ARBA" id="ARBA00008017"/>
    </source>
</evidence>
<evidence type="ECO:0000256" key="5">
    <source>
        <dbReference type="ARBA" id="ARBA00022989"/>
    </source>
</evidence>
<evidence type="ECO:0000256" key="4">
    <source>
        <dbReference type="ARBA" id="ARBA00022692"/>
    </source>
</evidence>
<gene>
    <name evidence="10" type="ORF">NV36_14060</name>
</gene>
<comment type="caution">
    <text evidence="10">The sequence shown here is derived from an EMBL/GenBank/DDBJ whole genome shotgun (WGS) entry which is preliminary data.</text>
</comment>
<evidence type="ECO:0000256" key="1">
    <source>
        <dbReference type="ARBA" id="ARBA00004651"/>
    </source>
</evidence>
<dbReference type="PANTHER" id="PTHR30221:SF1">
    <property type="entry name" value="SMALL-CONDUCTANCE MECHANOSENSITIVE CHANNEL"/>
    <property type="match status" value="1"/>
</dbReference>
<dbReference type="SUPFAM" id="SSF82861">
    <property type="entry name" value="Mechanosensitive channel protein MscS (YggB), transmembrane region"/>
    <property type="match status" value="1"/>
</dbReference>
<keyword evidence="6 7" id="KW-0472">Membrane</keyword>
<comment type="subcellular location">
    <subcellularLocation>
        <location evidence="1">Cell membrane</location>
        <topology evidence="1">Multi-pass membrane protein</topology>
    </subcellularLocation>
</comment>
<dbReference type="InterPro" id="IPR049278">
    <property type="entry name" value="MS_channel_C"/>
</dbReference>
<keyword evidence="5 7" id="KW-1133">Transmembrane helix</keyword>
<evidence type="ECO:0000313" key="11">
    <source>
        <dbReference type="Proteomes" id="UP000030140"/>
    </source>
</evidence>
<dbReference type="InterPro" id="IPR023408">
    <property type="entry name" value="MscS_beta-dom_sf"/>
</dbReference>
<dbReference type="InterPro" id="IPR010920">
    <property type="entry name" value="LSM_dom_sf"/>
</dbReference>
<dbReference type="Pfam" id="PF05552">
    <property type="entry name" value="MS_channel_1st_1"/>
    <property type="match status" value="1"/>
</dbReference>
<dbReference type="OrthoDB" id="1522493at2"/>
<comment type="similarity">
    <text evidence="2">Belongs to the MscS (TC 1.A.23) family.</text>
</comment>
<evidence type="ECO:0000259" key="9">
    <source>
        <dbReference type="Pfam" id="PF21082"/>
    </source>
</evidence>
<evidence type="ECO:0000256" key="3">
    <source>
        <dbReference type="ARBA" id="ARBA00022475"/>
    </source>
</evidence>
<dbReference type="InterPro" id="IPR006685">
    <property type="entry name" value="MscS_channel_2nd"/>
</dbReference>
<dbReference type="InterPro" id="IPR011014">
    <property type="entry name" value="MscS_channel_TM-2"/>
</dbReference>
<dbReference type="SUPFAM" id="SSF82689">
    <property type="entry name" value="Mechanosensitive channel protein MscS (YggB), C-terminal domain"/>
    <property type="match status" value="1"/>
</dbReference>
<dbReference type="RefSeq" id="WP_035328393.1">
    <property type="nucleotide sequence ID" value="NZ_CP015125.1"/>
</dbReference>
<dbReference type="EMBL" id="JSAQ01000001">
    <property type="protein sequence ID" value="KGO07847.1"/>
    <property type="molecule type" value="Genomic_DNA"/>
</dbReference>
<proteinExistence type="inferred from homology"/>
<evidence type="ECO:0000256" key="6">
    <source>
        <dbReference type="ARBA" id="ARBA00023136"/>
    </source>
</evidence>
<dbReference type="PANTHER" id="PTHR30221">
    <property type="entry name" value="SMALL-CONDUCTANCE MECHANOSENSITIVE CHANNEL"/>
    <property type="match status" value="1"/>
</dbReference>
<accession>A0A0A2GX92</accession>
<dbReference type="GO" id="GO:0005886">
    <property type="term" value="C:plasma membrane"/>
    <property type="evidence" value="ECO:0007669"/>
    <property type="project" value="UniProtKB-SubCell"/>
</dbReference>
<keyword evidence="3" id="KW-1003">Cell membrane</keyword>
<reference evidence="10 11" key="1">
    <citation type="submission" date="2014-10" db="EMBL/GenBank/DDBJ databases">
        <title>Draft genome sequence of the proteorhodopsin-containing marine bacterium Dokdonia donghaensis.</title>
        <authorList>
            <person name="Gomez-Consarnau L."/>
            <person name="Gonzalez J.M."/>
            <person name="Riedel T."/>
            <person name="Jaenicke S."/>
            <person name="Wagner-Doebler I."/>
            <person name="Fuhrman J.A."/>
        </authorList>
    </citation>
    <scope>NUCLEOTIDE SEQUENCE [LARGE SCALE GENOMIC DNA]</scope>
    <source>
        <strain evidence="10 11">DSW-1</strain>
    </source>
</reference>
<dbReference type="InterPro" id="IPR011066">
    <property type="entry name" value="MscS_channel_C_sf"/>
</dbReference>
<keyword evidence="4 7" id="KW-0812">Transmembrane</keyword>
<dbReference type="SUPFAM" id="SSF50182">
    <property type="entry name" value="Sm-like ribonucleoproteins"/>
    <property type="match status" value="1"/>
</dbReference>
<feature type="transmembrane region" description="Helical" evidence="7">
    <location>
        <begin position="26"/>
        <end position="46"/>
    </location>
</feature>
<dbReference type="Gene3D" id="3.30.70.100">
    <property type="match status" value="1"/>
</dbReference>
<evidence type="ECO:0000313" key="10">
    <source>
        <dbReference type="EMBL" id="KGO07847.1"/>
    </source>
</evidence>
<dbReference type="AlphaFoldDB" id="A0A0A2GX92"/>
<evidence type="ECO:0000256" key="7">
    <source>
        <dbReference type="SAM" id="Phobius"/>
    </source>
</evidence>
<name>A0A0A2GX92_9FLAO</name>
<evidence type="ECO:0000259" key="8">
    <source>
        <dbReference type="Pfam" id="PF00924"/>
    </source>
</evidence>
<dbReference type="InterPro" id="IPR008910">
    <property type="entry name" value="MSC_TM_helix"/>
</dbReference>
<organism evidence="10 11">
    <name type="scientific">Dokdonia donghaensis DSW-1</name>
    <dbReference type="NCBI Taxonomy" id="1300343"/>
    <lineage>
        <taxon>Bacteria</taxon>
        <taxon>Pseudomonadati</taxon>
        <taxon>Bacteroidota</taxon>
        <taxon>Flavobacteriia</taxon>
        <taxon>Flavobacteriales</taxon>
        <taxon>Flavobacteriaceae</taxon>
        <taxon>Dokdonia</taxon>
    </lineage>
</organism>
<dbReference type="Proteomes" id="UP000030140">
    <property type="component" value="Unassembled WGS sequence"/>
</dbReference>
<feature type="domain" description="Mechanosensitive ion channel MscS" evidence="8">
    <location>
        <begin position="115"/>
        <end position="179"/>
    </location>
</feature>
<dbReference type="GO" id="GO:0008381">
    <property type="term" value="F:mechanosensitive monoatomic ion channel activity"/>
    <property type="evidence" value="ECO:0007669"/>
    <property type="project" value="InterPro"/>
</dbReference>
<feature type="domain" description="Mechanosensitive ion channel MscS C-terminal" evidence="9">
    <location>
        <begin position="188"/>
        <end position="272"/>
    </location>
</feature>
<feature type="transmembrane region" description="Helical" evidence="7">
    <location>
        <begin position="66"/>
        <end position="89"/>
    </location>
</feature>
<dbReference type="KEGG" id="ddo:I597_1698"/>
<feature type="transmembrane region" description="Helical" evidence="7">
    <location>
        <begin position="95"/>
        <end position="124"/>
    </location>
</feature>
<keyword evidence="11" id="KW-1185">Reference proteome</keyword>
<dbReference type="InterPro" id="IPR045275">
    <property type="entry name" value="MscS_archaea/bacteria_type"/>
</dbReference>
<protein>
    <submittedName>
        <fullName evidence="10">Mechanosensitive ion channel protein MscS</fullName>
    </submittedName>
</protein>